<comment type="caution">
    <text evidence="2">The sequence shown here is derived from an EMBL/GenBank/DDBJ whole genome shotgun (WGS) entry which is preliminary data.</text>
</comment>
<dbReference type="Pfam" id="PF00903">
    <property type="entry name" value="Glyoxalase"/>
    <property type="match status" value="1"/>
</dbReference>
<accession>A0A8S8X9X3</accession>
<dbReference type="EMBL" id="BOPV01000001">
    <property type="protein sequence ID" value="GIL38409.1"/>
    <property type="molecule type" value="Genomic_DNA"/>
</dbReference>
<dbReference type="Proteomes" id="UP000681075">
    <property type="component" value="Unassembled WGS sequence"/>
</dbReference>
<dbReference type="AlphaFoldDB" id="A0A8S8X9X3"/>
<proteinExistence type="predicted"/>
<reference evidence="2" key="1">
    <citation type="submission" date="2021-02" db="EMBL/GenBank/DDBJ databases">
        <title>Genome sequence of Rhodospirillales sp. strain TMPK1 isolated from soil.</title>
        <authorList>
            <person name="Nakai R."/>
            <person name="Kusada H."/>
            <person name="Tamaki H."/>
        </authorList>
    </citation>
    <scope>NUCLEOTIDE SEQUENCE</scope>
    <source>
        <strain evidence="2">TMPK1</strain>
    </source>
</reference>
<protein>
    <recommendedName>
        <fullName evidence="1">VOC domain-containing protein</fullName>
    </recommendedName>
</protein>
<feature type="domain" description="VOC" evidence="1">
    <location>
        <begin position="4"/>
        <end position="126"/>
    </location>
</feature>
<dbReference type="PROSITE" id="PS51819">
    <property type="entry name" value="VOC"/>
    <property type="match status" value="1"/>
</dbReference>
<gene>
    <name evidence="2" type="ORF">TMPK1_06460</name>
</gene>
<dbReference type="PANTHER" id="PTHR36503">
    <property type="entry name" value="BLR2520 PROTEIN"/>
    <property type="match status" value="1"/>
</dbReference>
<dbReference type="SUPFAM" id="SSF54593">
    <property type="entry name" value="Glyoxalase/Bleomycin resistance protein/Dihydroxybiphenyl dioxygenase"/>
    <property type="match status" value="1"/>
</dbReference>
<sequence length="139" mass="14857">MSLRINIVTLGVNDVAVSRKFYEALGFTASSVSKDEIAFFQVGSVVLGLYNKDALAEDAQLPHGHGRPGAITLACNLESESAVDALLGKAQKIGATILKPPQKAFWGGYSGYFADPDGHPWEVAYNPFFTIENGAVKLP</sequence>
<dbReference type="InterPro" id="IPR004360">
    <property type="entry name" value="Glyas_Fos-R_dOase_dom"/>
</dbReference>
<evidence type="ECO:0000313" key="2">
    <source>
        <dbReference type="EMBL" id="GIL38409.1"/>
    </source>
</evidence>
<dbReference type="InterPro" id="IPR029068">
    <property type="entry name" value="Glyas_Bleomycin-R_OHBP_Dase"/>
</dbReference>
<dbReference type="Gene3D" id="3.10.180.10">
    <property type="entry name" value="2,3-Dihydroxybiphenyl 1,2-Dioxygenase, domain 1"/>
    <property type="match status" value="1"/>
</dbReference>
<dbReference type="CDD" id="cd07251">
    <property type="entry name" value="VOC_like"/>
    <property type="match status" value="1"/>
</dbReference>
<dbReference type="InterPro" id="IPR037523">
    <property type="entry name" value="VOC_core"/>
</dbReference>
<keyword evidence="3" id="KW-1185">Reference proteome</keyword>
<dbReference type="PANTHER" id="PTHR36503:SF1">
    <property type="entry name" value="BLR2520 PROTEIN"/>
    <property type="match status" value="1"/>
</dbReference>
<evidence type="ECO:0000259" key="1">
    <source>
        <dbReference type="PROSITE" id="PS51819"/>
    </source>
</evidence>
<organism evidence="2 3">
    <name type="scientific">Roseiterribacter gracilis</name>
    <dbReference type="NCBI Taxonomy" id="2812848"/>
    <lineage>
        <taxon>Bacteria</taxon>
        <taxon>Pseudomonadati</taxon>
        <taxon>Pseudomonadota</taxon>
        <taxon>Alphaproteobacteria</taxon>
        <taxon>Rhodospirillales</taxon>
        <taxon>Roseiterribacteraceae</taxon>
        <taxon>Roseiterribacter</taxon>
    </lineage>
</organism>
<dbReference type="RefSeq" id="WP_420241417.1">
    <property type="nucleotide sequence ID" value="NZ_BOPV01000001.1"/>
</dbReference>
<name>A0A8S8X9X3_9PROT</name>
<evidence type="ECO:0000313" key="3">
    <source>
        <dbReference type="Proteomes" id="UP000681075"/>
    </source>
</evidence>